<proteinExistence type="predicted"/>
<feature type="transmembrane region" description="Helical" evidence="6">
    <location>
        <begin position="447"/>
        <end position="467"/>
    </location>
</feature>
<dbReference type="EMBL" id="CACRUT010000031">
    <property type="protein sequence ID" value="VYU67233.1"/>
    <property type="molecule type" value="Genomic_DNA"/>
</dbReference>
<sequence>MKAAKSERYFMSIKKNFFYSSFLTLANYIFPLLTFPYVSRILGADSIGKYNFIDNIIQILIIMSMLGIGTVGVREIAQTKTSQERLNKSFTALLAFNALSTFIAIILLLILLYVVPKFTDYRDLLIVGGLKLLSTFLLIDWLYRGLEDFKFITQRTLIIRILFVISVFLFVKNKEDYTLYYFLIVFSITINAIINLLYARHHIRLDFDIQEMKRIASPILVLGAYSILAWLYNSFSTSFLGFVSTDEQVGYYSTATKLYTIFLSIITSFTTVMLPRLSQLVSENHFKEFQQRVNKSLNIILTVSIPLAIFAIFFATDIIRVIAGKGYEGAIAPMIIIMPILIIVSIEQILIIQILTPLKKDREVMLCTAWGAVLGIILNILLVPHMLCKGAAVCWLISELMVMSSAIYFIHNKTSISLPFNLLKQRFIPLFIISICSYFMHITCSDIHVLIRLILSALIMVFTTYSVEKFLVKNPIVHEIDNWTINLIKNKWKK</sequence>
<organism evidence="7">
    <name type="scientific">Paraprevotella clara</name>
    <dbReference type="NCBI Taxonomy" id="454154"/>
    <lineage>
        <taxon>Bacteria</taxon>
        <taxon>Pseudomonadati</taxon>
        <taxon>Bacteroidota</taxon>
        <taxon>Bacteroidia</taxon>
        <taxon>Bacteroidales</taxon>
        <taxon>Prevotellaceae</taxon>
        <taxon>Paraprevotella</taxon>
    </lineage>
</organism>
<comment type="subcellular location">
    <subcellularLocation>
        <location evidence="1">Cell membrane</location>
        <topology evidence="1">Multi-pass membrane protein</topology>
    </subcellularLocation>
</comment>
<evidence type="ECO:0000256" key="3">
    <source>
        <dbReference type="ARBA" id="ARBA00022692"/>
    </source>
</evidence>
<keyword evidence="5 6" id="KW-0472">Membrane</keyword>
<dbReference type="PANTHER" id="PTHR30250">
    <property type="entry name" value="PST FAMILY PREDICTED COLANIC ACID TRANSPORTER"/>
    <property type="match status" value="1"/>
</dbReference>
<feature type="transmembrane region" description="Helical" evidence="6">
    <location>
        <begin position="56"/>
        <end position="77"/>
    </location>
</feature>
<dbReference type="InterPro" id="IPR050833">
    <property type="entry name" value="Poly_Biosynth_Transport"/>
</dbReference>
<feature type="transmembrane region" description="Helical" evidence="6">
    <location>
        <begin position="89"/>
        <end position="112"/>
    </location>
</feature>
<feature type="transmembrane region" description="Helical" evidence="6">
    <location>
        <begin position="297"/>
        <end position="319"/>
    </location>
</feature>
<feature type="transmembrane region" description="Helical" evidence="6">
    <location>
        <begin position="422"/>
        <end position="441"/>
    </location>
</feature>
<keyword evidence="2" id="KW-1003">Cell membrane</keyword>
<dbReference type="Pfam" id="PF01943">
    <property type="entry name" value="Polysacc_synt"/>
    <property type="match status" value="1"/>
</dbReference>
<gene>
    <name evidence="7" type="primary">rfbX</name>
    <name evidence="7" type="ORF">PCLFYP37_00578</name>
</gene>
<evidence type="ECO:0000256" key="2">
    <source>
        <dbReference type="ARBA" id="ARBA00022475"/>
    </source>
</evidence>
<dbReference type="GO" id="GO:0005886">
    <property type="term" value="C:plasma membrane"/>
    <property type="evidence" value="ECO:0007669"/>
    <property type="project" value="UniProtKB-SubCell"/>
</dbReference>
<feature type="transmembrane region" description="Helical" evidence="6">
    <location>
        <begin position="390"/>
        <end position="410"/>
    </location>
</feature>
<feature type="transmembrane region" description="Helical" evidence="6">
    <location>
        <begin position="177"/>
        <end position="198"/>
    </location>
</feature>
<dbReference type="AlphaFoldDB" id="A0A6N3GTG6"/>
<name>A0A6N3GTG6_9BACT</name>
<protein>
    <submittedName>
        <fullName evidence="7">O-antigen transporter</fullName>
    </submittedName>
</protein>
<evidence type="ECO:0000256" key="6">
    <source>
        <dbReference type="SAM" id="Phobius"/>
    </source>
</evidence>
<evidence type="ECO:0000313" key="7">
    <source>
        <dbReference type="EMBL" id="VYU67233.1"/>
    </source>
</evidence>
<feature type="transmembrane region" description="Helical" evidence="6">
    <location>
        <begin position="124"/>
        <end position="143"/>
    </location>
</feature>
<keyword evidence="3 6" id="KW-0812">Transmembrane</keyword>
<reference evidence="7" key="1">
    <citation type="submission" date="2019-11" db="EMBL/GenBank/DDBJ databases">
        <authorList>
            <person name="Feng L."/>
        </authorList>
    </citation>
    <scope>NUCLEOTIDE SEQUENCE</scope>
    <source>
        <strain evidence="7">PclaraLFYP37</strain>
    </source>
</reference>
<feature type="transmembrane region" description="Helical" evidence="6">
    <location>
        <begin position="258"/>
        <end position="277"/>
    </location>
</feature>
<feature type="transmembrane region" description="Helical" evidence="6">
    <location>
        <begin position="219"/>
        <end position="243"/>
    </location>
</feature>
<accession>A0A6N3GTG6</accession>
<dbReference type="PANTHER" id="PTHR30250:SF11">
    <property type="entry name" value="O-ANTIGEN TRANSPORTER-RELATED"/>
    <property type="match status" value="1"/>
</dbReference>
<evidence type="ECO:0000256" key="1">
    <source>
        <dbReference type="ARBA" id="ARBA00004651"/>
    </source>
</evidence>
<feature type="transmembrane region" description="Helical" evidence="6">
    <location>
        <begin position="155"/>
        <end position="171"/>
    </location>
</feature>
<evidence type="ECO:0000256" key="5">
    <source>
        <dbReference type="ARBA" id="ARBA00023136"/>
    </source>
</evidence>
<dbReference type="CDD" id="cd13128">
    <property type="entry name" value="MATE_Wzx_like"/>
    <property type="match status" value="1"/>
</dbReference>
<evidence type="ECO:0000256" key="4">
    <source>
        <dbReference type="ARBA" id="ARBA00022989"/>
    </source>
</evidence>
<keyword evidence="4 6" id="KW-1133">Transmembrane helix</keyword>
<feature type="transmembrane region" description="Helical" evidence="6">
    <location>
        <begin position="364"/>
        <end position="384"/>
    </location>
</feature>
<feature type="transmembrane region" description="Helical" evidence="6">
    <location>
        <begin position="16"/>
        <end position="36"/>
    </location>
</feature>
<dbReference type="InterPro" id="IPR002797">
    <property type="entry name" value="Polysacc_synth"/>
</dbReference>
<feature type="transmembrane region" description="Helical" evidence="6">
    <location>
        <begin position="331"/>
        <end position="352"/>
    </location>
</feature>